<keyword evidence="1" id="KW-1133">Transmembrane helix</keyword>
<keyword evidence="1" id="KW-0812">Transmembrane</keyword>
<evidence type="ECO:0000313" key="2">
    <source>
        <dbReference type="EnsemblMetazoa" id="BGLB033594-PA"/>
    </source>
</evidence>
<sequence length="112" mass="12949">MPCRSFPVRMIQKRFKMVGVIAFVVLLLFGFYQVLPFADSSRPPRSASDTLEEEIKMIEAKIRNIEQGKKSYPEVKFLTYKDRKRILVSAVVLIFDSCVCFICILISNHTNQ</sequence>
<dbReference type="AlphaFoldDB" id="A0A2C9LPS8"/>
<dbReference type="EnsemblMetazoa" id="BGLB033594-RA">
    <property type="protein sequence ID" value="BGLB033594-PA"/>
    <property type="gene ID" value="BGLB033594"/>
</dbReference>
<dbReference type="KEGG" id="bgt:106078453"/>
<proteinExistence type="predicted"/>
<keyword evidence="1" id="KW-0472">Membrane</keyword>
<evidence type="ECO:0000313" key="3">
    <source>
        <dbReference type="Proteomes" id="UP000076420"/>
    </source>
</evidence>
<evidence type="ECO:0000256" key="1">
    <source>
        <dbReference type="SAM" id="Phobius"/>
    </source>
</evidence>
<dbReference type="VEuPathDB" id="VectorBase:BGLB033594"/>
<organism evidence="2 3">
    <name type="scientific">Biomphalaria glabrata</name>
    <name type="common">Bloodfluke planorb</name>
    <name type="synonym">Freshwater snail</name>
    <dbReference type="NCBI Taxonomy" id="6526"/>
    <lineage>
        <taxon>Eukaryota</taxon>
        <taxon>Metazoa</taxon>
        <taxon>Spiralia</taxon>
        <taxon>Lophotrochozoa</taxon>
        <taxon>Mollusca</taxon>
        <taxon>Gastropoda</taxon>
        <taxon>Heterobranchia</taxon>
        <taxon>Euthyneura</taxon>
        <taxon>Panpulmonata</taxon>
        <taxon>Hygrophila</taxon>
        <taxon>Lymnaeoidea</taxon>
        <taxon>Planorbidae</taxon>
        <taxon>Biomphalaria</taxon>
    </lineage>
</organism>
<dbReference type="VEuPathDB" id="VectorBase:BGLAX_030532"/>
<feature type="transmembrane region" description="Helical" evidence="1">
    <location>
        <begin position="15"/>
        <end position="35"/>
    </location>
</feature>
<accession>A0A2C9LPS8</accession>
<name>A0A2C9LPS8_BIOGL</name>
<gene>
    <name evidence="2" type="primary">106078453</name>
</gene>
<reference evidence="2" key="1">
    <citation type="submission" date="2020-05" db="UniProtKB">
        <authorList>
            <consortium name="EnsemblMetazoa"/>
        </authorList>
    </citation>
    <scope>IDENTIFICATION</scope>
    <source>
        <strain evidence="2">BB02</strain>
    </source>
</reference>
<protein>
    <submittedName>
        <fullName evidence="2">Uncharacterized protein</fullName>
    </submittedName>
</protein>
<feature type="transmembrane region" description="Helical" evidence="1">
    <location>
        <begin position="86"/>
        <end position="106"/>
    </location>
</feature>
<dbReference type="Proteomes" id="UP000076420">
    <property type="component" value="Unassembled WGS sequence"/>
</dbReference>